<comment type="caution">
    <text evidence="4">The sequence shown here is derived from an EMBL/GenBank/DDBJ whole genome shotgun (WGS) entry which is preliminary data.</text>
</comment>
<evidence type="ECO:0000256" key="1">
    <source>
        <dbReference type="ARBA" id="ARBA00023235"/>
    </source>
</evidence>
<dbReference type="InterPro" id="IPR004216">
    <property type="entry name" value="Fuc/Ara_isomerase_C"/>
</dbReference>
<dbReference type="AlphaFoldDB" id="X1E5L9"/>
<keyword evidence="1" id="KW-0413">Isomerase</keyword>
<dbReference type="GO" id="GO:0016829">
    <property type="term" value="F:lyase activity"/>
    <property type="evidence" value="ECO:0007669"/>
    <property type="project" value="InterPro"/>
</dbReference>
<proteinExistence type="predicted"/>
<dbReference type="GO" id="GO:0008790">
    <property type="term" value="F:arabinose isomerase activity"/>
    <property type="evidence" value="ECO:0007669"/>
    <property type="project" value="TreeGrafter"/>
</dbReference>
<keyword evidence="2" id="KW-0119">Carbohydrate metabolism</keyword>
<dbReference type="GO" id="GO:0042355">
    <property type="term" value="P:L-fucose catabolic process"/>
    <property type="evidence" value="ECO:0007669"/>
    <property type="project" value="TreeGrafter"/>
</dbReference>
<dbReference type="InterPro" id="IPR005763">
    <property type="entry name" value="Fucose_isomerase"/>
</dbReference>
<protein>
    <recommendedName>
        <fullName evidence="3">L-fucose isomerase C-terminal domain-containing protein</fullName>
    </recommendedName>
</protein>
<sequence>IKEEAEINPKQMTEFINCTSDDFIIYCGDDSMILEAFVQGGAKRIGGIISGGSHIIGTRLRNMIKMFLGGKVKWSPANLEYFRGGGYSSTFYTKGVMPVTMVRINIIKGLGPILQIAEGYTVDLPQDVHNILDQRTDPTWPTTWFAPIITGKGAFRDVYSVMNNWGANHGAISYGHIGKDLITLASILRIPVAMHNVPQEQIFRPKAWASFGTKDLESADFRACEKFGPLYGRR</sequence>
<evidence type="ECO:0000256" key="2">
    <source>
        <dbReference type="ARBA" id="ARBA00023277"/>
    </source>
</evidence>
<dbReference type="Gene3D" id="3.20.14.10">
    <property type="entry name" value="L-fucose/L-arabinose isomerase, C-terminal"/>
    <property type="match status" value="1"/>
</dbReference>
<dbReference type="InterPro" id="IPR038393">
    <property type="entry name" value="Fuc_iso_dom3_sf"/>
</dbReference>
<dbReference type="SUPFAM" id="SSF51569">
    <property type="entry name" value="Aldolase"/>
    <property type="match status" value="1"/>
</dbReference>
<dbReference type="PANTHER" id="PTHR37840:SF1">
    <property type="entry name" value="L-FUCOSE ISOMERASE"/>
    <property type="match status" value="1"/>
</dbReference>
<dbReference type="SUPFAM" id="SSF50443">
    <property type="entry name" value="FucI/AraA C-terminal domain-like"/>
    <property type="match status" value="1"/>
</dbReference>
<dbReference type="InterPro" id="IPR015888">
    <property type="entry name" value="Fuc_isomerase_C"/>
</dbReference>
<dbReference type="GO" id="GO:0019571">
    <property type="term" value="P:D-arabinose catabolic process"/>
    <property type="evidence" value="ECO:0007669"/>
    <property type="project" value="TreeGrafter"/>
</dbReference>
<organism evidence="4">
    <name type="scientific">marine sediment metagenome</name>
    <dbReference type="NCBI Taxonomy" id="412755"/>
    <lineage>
        <taxon>unclassified sequences</taxon>
        <taxon>metagenomes</taxon>
        <taxon>ecological metagenomes</taxon>
    </lineage>
</organism>
<evidence type="ECO:0000259" key="3">
    <source>
        <dbReference type="Pfam" id="PF02952"/>
    </source>
</evidence>
<feature type="non-terminal residue" evidence="4">
    <location>
        <position position="1"/>
    </location>
</feature>
<feature type="domain" description="L-fucose isomerase C-terminal" evidence="3">
    <location>
        <begin position="71"/>
        <end position="195"/>
    </location>
</feature>
<gene>
    <name evidence="4" type="ORF">S01H4_56705</name>
</gene>
<dbReference type="Pfam" id="PF02952">
    <property type="entry name" value="Fucose_iso_C"/>
    <property type="match status" value="1"/>
</dbReference>
<accession>X1E5L9</accession>
<dbReference type="PANTHER" id="PTHR37840">
    <property type="entry name" value="L-FUCOSE ISOMERASE"/>
    <property type="match status" value="1"/>
</dbReference>
<name>X1E5L9_9ZZZZ</name>
<reference evidence="4" key="1">
    <citation type="journal article" date="2014" name="Front. Microbiol.">
        <title>High frequency of phylogenetically diverse reductive dehalogenase-homologous genes in deep subseafloor sedimentary metagenomes.</title>
        <authorList>
            <person name="Kawai M."/>
            <person name="Futagami T."/>
            <person name="Toyoda A."/>
            <person name="Takaki Y."/>
            <person name="Nishi S."/>
            <person name="Hori S."/>
            <person name="Arai W."/>
            <person name="Tsubouchi T."/>
            <person name="Morono Y."/>
            <person name="Uchiyama I."/>
            <person name="Ito T."/>
            <person name="Fujiyama A."/>
            <person name="Inagaki F."/>
            <person name="Takami H."/>
        </authorList>
    </citation>
    <scope>NUCLEOTIDE SEQUENCE</scope>
    <source>
        <strain evidence="4">Expedition CK06-06</strain>
    </source>
</reference>
<dbReference type="GO" id="GO:0008736">
    <property type="term" value="F:L-fucose isomerase activity"/>
    <property type="evidence" value="ECO:0007669"/>
    <property type="project" value="InterPro"/>
</dbReference>
<dbReference type="EMBL" id="BART01032885">
    <property type="protein sequence ID" value="GAH15700.1"/>
    <property type="molecule type" value="Genomic_DNA"/>
</dbReference>
<evidence type="ECO:0000313" key="4">
    <source>
        <dbReference type="EMBL" id="GAH15700.1"/>
    </source>
</evidence>
<dbReference type="GO" id="GO:0005737">
    <property type="term" value="C:cytoplasm"/>
    <property type="evidence" value="ECO:0007669"/>
    <property type="project" value="InterPro"/>
</dbReference>
<dbReference type="GO" id="GO:0030145">
    <property type="term" value="F:manganese ion binding"/>
    <property type="evidence" value="ECO:0007669"/>
    <property type="project" value="InterPro"/>
</dbReference>